<proteinExistence type="predicted"/>
<evidence type="ECO:0000259" key="4">
    <source>
        <dbReference type="Pfam" id="PF04500"/>
    </source>
</evidence>
<accession>A0A9P0CZ35</accession>
<dbReference type="Pfam" id="PF04500">
    <property type="entry name" value="FLYWCH"/>
    <property type="match status" value="1"/>
</dbReference>
<evidence type="ECO:0000256" key="1">
    <source>
        <dbReference type="ARBA" id="ARBA00022723"/>
    </source>
</evidence>
<dbReference type="AlphaFoldDB" id="A0A9P0CZ35"/>
<feature type="domain" description="FLYWCH-type" evidence="4">
    <location>
        <begin position="7"/>
        <end position="65"/>
    </location>
</feature>
<keyword evidence="6" id="KW-1185">Reference proteome</keyword>
<name>A0A9P0CZ35_9CUCU</name>
<evidence type="ECO:0000313" key="5">
    <source>
        <dbReference type="EMBL" id="CAH1109088.1"/>
    </source>
</evidence>
<gene>
    <name evidence="5" type="ORF">PSYICH_LOCUS8982</name>
</gene>
<dbReference type="Proteomes" id="UP001153636">
    <property type="component" value="Chromosome 3"/>
</dbReference>
<dbReference type="Gene3D" id="2.20.25.240">
    <property type="match status" value="1"/>
</dbReference>
<dbReference type="GO" id="GO:0008270">
    <property type="term" value="F:zinc ion binding"/>
    <property type="evidence" value="ECO:0007669"/>
    <property type="project" value="UniProtKB-KW"/>
</dbReference>
<keyword evidence="2" id="KW-0863">Zinc-finger</keyword>
<dbReference type="OrthoDB" id="6607069at2759"/>
<evidence type="ECO:0000256" key="3">
    <source>
        <dbReference type="ARBA" id="ARBA00022833"/>
    </source>
</evidence>
<evidence type="ECO:0000256" key="2">
    <source>
        <dbReference type="ARBA" id="ARBA00022771"/>
    </source>
</evidence>
<reference evidence="5" key="1">
    <citation type="submission" date="2022-01" db="EMBL/GenBank/DDBJ databases">
        <authorList>
            <person name="King R."/>
        </authorList>
    </citation>
    <scope>NUCLEOTIDE SEQUENCE</scope>
</reference>
<keyword evidence="1" id="KW-0479">Metal-binding</keyword>
<dbReference type="InterPro" id="IPR007588">
    <property type="entry name" value="Znf_FLYWCH"/>
</dbReference>
<dbReference type="EMBL" id="OV651815">
    <property type="protein sequence ID" value="CAH1109088.1"/>
    <property type="molecule type" value="Genomic_DNA"/>
</dbReference>
<organism evidence="5 6">
    <name type="scientific">Psylliodes chrysocephalus</name>
    <dbReference type="NCBI Taxonomy" id="3402493"/>
    <lineage>
        <taxon>Eukaryota</taxon>
        <taxon>Metazoa</taxon>
        <taxon>Ecdysozoa</taxon>
        <taxon>Arthropoda</taxon>
        <taxon>Hexapoda</taxon>
        <taxon>Insecta</taxon>
        <taxon>Pterygota</taxon>
        <taxon>Neoptera</taxon>
        <taxon>Endopterygota</taxon>
        <taxon>Coleoptera</taxon>
        <taxon>Polyphaga</taxon>
        <taxon>Cucujiformia</taxon>
        <taxon>Chrysomeloidea</taxon>
        <taxon>Chrysomelidae</taxon>
        <taxon>Galerucinae</taxon>
        <taxon>Alticini</taxon>
        <taxon>Psylliodes</taxon>
    </lineage>
</organism>
<keyword evidence="3" id="KW-0862">Zinc</keyword>
<evidence type="ECO:0000313" key="6">
    <source>
        <dbReference type="Proteomes" id="UP001153636"/>
    </source>
</evidence>
<sequence length="153" mass="17934">MEATFFLSERGMSLLVIHGYTFSFQKMVTNKTVKRWQCSKRTCKAFVKTQGSDDTIVQLVLDHNHEKLSDEVFNKHLVSNSVKRKAVEDICEKHLKLMRNEIKNSAVETLTTKDIVRLRQNIYNARSSLLLKNPKEPPFEPFSKIYHFLYYFG</sequence>
<protein>
    <recommendedName>
        <fullName evidence="4">FLYWCH-type domain-containing protein</fullName>
    </recommendedName>
</protein>